<feature type="region of interest" description="Disordered" evidence="1">
    <location>
        <begin position="17"/>
        <end position="43"/>
    </location>
</feature>
<dbReference type="EMBL" id="UYYA01005438">
    <property type="protein sequence ID" value="VDM64638.1"/>
    <property type="molecule type" value="Genomic_DNA"/>
</dbReference>
<proteinExistence type="predicted"/>
<reference evidence="4" key="1">
    <citation type="submission" date="2017-02" db="UniProtKB">
        <authorList>
            <consortium name="WormBaseParasite"/>
        </authorList>
    </citation>
    <scope>IDENTIFICATION</scope>
</reference>
<name>A0A0R3Q1X3_ANGCS</name>
<protein>
    <submittedName>
        <fullName evidence="4">Testis expressed metallothionein like protein</fullName>
    </submittedName>
</protein>
<dbReference type="WBParaSite" id="ACOC_0001305201-mRNA-1">
    <property type="protein sequence ID" value="ACOC_0001305201-mRNA-1"/>
    <property type="gene ID" value="ACOC_0001305201"/>
</dbReference>
<evidence type="ECO:0000313" key="2">
    <source>
        <dbReference type="EMBL" id="VDM64638.1"/>
    </source>
</evidence>
<reference evidence="2 3" key="2">
    <citation type="submission" date="2018-11" db="EMBL/GenBank/DDBJ databases">
        <authorList>
            <consortium name="Pathogen Informatics"/>
        </authorList>
    </citation>
    <scope>NUCLEOTIDE SEQUENCE [LARGE SCALE GENOMIC DNA]</scope>
    <source>
        <strain evidence="2 3">Costa Rica</strain>
    </source>
</reference>
<dbReference type="AlphaFoldDB" id="A0A0R3Q1X3"/>
<gene>
    <name evidence="2" type="ORF">ACOC_LOCUS13053</name>
</gene>
<evidence type="ECO:0000313" key="4">
    <source>
        <dbReference type="WBParaSite" id="ACOC_0001305201-mRNA-1"/>
    </source>
</evidence>
<accession>A0A0R3Q1X3</accession>
<keyword evidence="3" id="KW-1185">Reference proteome</keyword>
<evidence type="ECO:0000313" key="3">
    <source>
        <dbReference type="Proteomes" id="UP000267027"/>
    </source>
</evidence>
<feature type="compositionally biased region" description="Basic and acidic residues" evidence="1">
    <location>
        <begin position="30"/>
        <end position="43"/>
    </location>
</feature>
<sequence length="76" mass="8402">MHSCCCEKFKVEIQTGERKGISAPEGAHPTAHDYGAESSRKPENQFVVPTPCVQAFNSAEEKLKQDRAKIQSSQPK</sequence>
<organism evidence="4">
    <name type="scientific">Angiostrongylus costaricensis</name>
    <name type="common">Nematode worm</name>
    <dbReference type="NCBI Taxonomy" id="334426"/>
    <lineage>
        <taxon>Eukaryota</taxon>
        <taxon>Metazoa</taxon>
        <taxon>Ecdysozoa</taxon>
        <taxon>Nematoda</taxon>
        <taxon>Chromadorea</taxon>
        <taxon>Rhabditida</taxon>
        <taxon>Rhabditina</taxon>
        <taxon>Rhabditomorpha</taxon>
        <taxon>Strongyloidea</taxon>
        <taxon>Metastrongylidae</taxon>
        <taxon>Angiostrongylus</taxon>
    </lineage>
</organism>
<dbReference type="Proteomes" id="UP000267027">
    <property type="component" value="Unassembled WGS sequence"/>
</dbReference>
<evidence type="ECO:0000256" key="1">
    <source>
        <dbReference type="SAM" id="MobiDB-lite"/>
    </source>
</evidence>